<sequence>MDTTSTATQIMAGIEVPATPIVGQAIEYAREKCEPYLFNHVVRSWLFAARLGQLQNLEHDTEVVAVGSLLHDITLNEAFAGPRRFEVEGADLARSFVTEAGFDKRRAQLIWDSVALNSTPSIGLYKEAEVALCTAGICFDVVGLQYGRIPSGEVRKIVDEFPRLGMKSRMTNRFCCIARSCPETSYDNFVHDFGDRFVPGYRAPSSVDLVMNAPFDE</sequence>
<dbReference type="OrthoDB" id="8478129at2"/>
<dbReference type="PANTHER" id="PTHR35569:SF1">
    <property type="entry name" value="CYANAMIDE HYDRATASE DDI2-RELATED"/>
    <property type="match status" value="1"/>
</dbReference>
<dbReference type="EMBL" id="CP031417">
    <property type="protein sequence ID" value="AXK82326.1"/>
    <property type="molecule type" value="Genomic_DNA"/>
</dbReference>
<dbReference type="Gene3D" id="1.10.3210.10">
    <property type="entry name" value="Hypothetical protein af1432"/>
    <property type="match status" value="1"/>
</dbReference>
<protein>
    <recommendedName>
        <fullName evidence="3">HD domain-containing protein</fullName>
    </recommendedName>
</protein>
<reference evidence="1 2" key="1">
    <citation type="submission" date="2018-07" db="EMBL/GenBank/DDBJ databases">
        <authorList>
            <person name="Quirk P.G."/>
            <person name="Krulwich T.A."/>
        </authorList>
    </citation>
    <scope>NUCLEOTIDE SEQUENCE [LARGE SCALE GENOMIC DNA]</scope>
    <source>
        <strain evidence="1 2">CC-BB4</strain>
    </source>
</reference>
<keyword evidence="2" id="KW-1185">Reference proteome</keyword>
<dbReference type="SUPFAM" id="SSF109604">
    <property type="entry name" value="HD-domain/PDEase-like"/>
    <property type="match status" value="1"/>
</dbReference>
<proteinExistence type="predicted"/>
<accession>A0A345ZZH9</accession>
<evidence type="ECO:0000313" key="2">
    <source>
        <dbReference type="Proteomes" id="UP000254889"/>
    </source>
</evidence>
<dbReference type="Proteomes" id="UP000254889">
    <property type="component" value="Chromosome"/>
</dbReference>
<organism evidence="1 2">
    <name type="scientific">Pseudolabrys taiwanensis</name>
    <dbReference type="NCBI Taxonomy" id="331696"/>
    <lineage>
        <taxon>Bacteria</taxon>
        <taxon>Pseudomonadati</taxon>
        <taxon>Pseudomonadota</taxon>
        <taxon>Alphaproteobacteria</taxon>
        <taxon>Hyphomicrobiales</taxon>
        <taxon>Xanthobacteraceae</taxon>
        <taxon>Pseudolabrys</taxon>
    </lineage>
</organism>
<name>A0A345ZZH9_9HYPH</name>
<dbReference type="RefSeq" id="WP_115692705.1">
    <property type="nucleotide sequence ID" value="NZ_CP031417.1"/>
</dbReference>
<dbReference type="AlphaFoldDB" id="A0A345ZZH9"/>
<evidence type="ECO:0000313" key="1">
    <source>
        <dbReference type="EMBL" id="AXK82326.1"/>
    </source>
</evidence>
<dbReference type="PANTHER" id="PTHR35569">
    <property type="entry name" value="CYANAMIDE HYDRATASE DDI2-RELATED"/>
    <property type="match status" value="1"/>
</dbReference>
<evidence type="ECO:0008006" key="3">
    <source>
        <dbReference type="Google" id="ProtNLM"/>
    </source>
</evidence>
<dbReference type="KEGG" id="ptaw:DW352_18460"/>
<gene>
    <name evidence="1" type="ORF">DW352_18460</name>
</gene>